<proteinExistence type="predicted"/>
<evidence type="ECO:0000313" key="1">
    <source>
        <dbReference type="EMBL" id="CAL1266480.1"/>
    </source>
</evidence>
<keyword evidence="2" id="KW-1185">Reference proteome</keyword>
<accession>A0AAV1Z569</accession>
<dbReference type="AlphaFoldDB" id="A0AAV1Z569"/>
<comment type="caution">
    <text evidence="1">The sequence shown here is derived from an EMBL/GenBank/DDBJ whole genome shotgun (WGS) entry which is preliminary data.</text>
</comment>
<reference evidence="1 2" key="1">
    <citation type="submission" date="2024-04" db="EMBL/GenBank/DDBJ databases">
        <authorList>
            <person name="Rising A."/>
            <person name="Reimegard J."/>
            <person name="Sonavane S."/>
            <person name="Akerstrom W."/>
            <person name="Nylinder S."/>
            <person name="Hedman E."/>
            <person name="Kallberg Y."/>
        </authorList>
    </citation>
    <scope>NUCLEOTIDE SEQUENCE [LARGE SCALE GENOMIC DNA]</scope>
</reference>
<sequence length="73" mass="8055">MTRIGSNAKTIADLVILNRGQMTRTTPEPELPLQTIMPHQREDVPSLRMFLCTTSSIDGGSSVESITRSKPNQ</sequence>
<evidence type="ECO:0000313" key="2">
    <source>
        <dbReference type="Proteomes" id="UP001497382"/>
    </source>
</evidence>
<dbReference type="Proteomes" id="UP001497382">
    <property type="component" value="Unassembled WGS sequence"/>
</dbReference>
<name>A0AAV1Z569_9ARAC</name>
<gene>
    <name evidence="1" type="ORF">LARSCL_LOCUS3119</name>
</gene>
<organism evidence="1 2">
    <name type="scientific">Larinioides sclopetarius</name>
    <dbReference type="NCBI Taxonomy" id="280406"/>
    <lineage>
        <taxon>Eukaryota</taxon>
        <taxon>Metazoa</taxon>
        <taxon>Ecdysozoa</taxon>
        <taxon>Arthropoda</taxon>
        <taxon>Chelicerata</taxon>
        <taxon>Arachnida</taxon>
        <taxon>Araneae</taxon>
        <taxon>Araneomorphae</taxon>
        <taxon>Entelegynae</taxon>
        <taxon>Araneoidea</taxon>
        <taxon>Araneidae</taxon>
        <taxon>Larinioides</taxon>
    </lineage>
</organism>
<protein>
    <submittedName>
        <fullName evidence="1">Uncharacterized protein</fullName>
    </submittedName>
</protein>
<dbReference type="EMBL" id="CAXIEN010000023">
    <property type="protein sequence ID" value="CAL1266480.1"/>
    <property type="molecule type" value="Genomic_DNA"/>
</dbReference>